<comment type="caution">
    <text evidence="3">The sequence shown here is derived from an EMBL/GenBank/DDBJ whole genome shotgun (WGS) entry which is preliminary data.</text>
</comment>
<evidence type="ECO:0000256" key="2">
    <source>
        <dbReference type="SAM" id="SignalP"/>
    </source>
</evidence>
<dbReference type="Proteomes" id="UP000053958">
    <property type="component" value="Unassembled WGS sequence"/>
</dbReference>
<dbReference type="PANTHER" id="PTHR45648:SF22">
    <property type="entry name" value="GDSL LIPASE_ACYLHYDROLASE FAMILY PROTEIN (AFU_ORTHOLOGUE AFUA_4G14700)"/>
    <property type="match status" value="1"/>
</dbReference>
<dbReference type="GO" id="GO:0016788">
    <property type="term" value="F:hydrolase activity, acting on ester bonds"/>
    <property type="evidence" value="ECO:0007669"/>
    <property type="project" value="InterPro"/>
</dbReference>
<evidence type="ECO:0000256" key="1">
    <source>
        <dbReference type="ARBA" id="ARBA00022801"/>
    </source>
</evidence>
<dbReference type="Gene3D" id="3.40.50.1110">
    <property type="entry name" value="SGNH hydrolase"/>
    <property type="match status" value="1"/>
</dbReference>
<protein>
    <recommendedName>
        <fullName evidence="5">Cellulose-binding GDSL lipase/acylhydrolase</fullName>
    </recommendedName>
</protein>
<dbReference type="SUPFAM" id="SSF52266">
    <property type="entry name" value="SGNH hydrolase"/>
    <property type="match status" value="1"/>
</dbReference>
<accession>A0A0F4YF96</accession>
<dbReference type="AlphaFoldDB" id="A0A0F4YF96"/>
<dbReference type="Pfam" id="PF00657">
    <property type="entry name" value="Lipase_GDSL"/>
    <property type="match status" value="1"/>
</dbReference>
<keyword evidence="4" id="KW-1185">Reference proteome</keyword>
<evidence type="ECO:0000313" key="3">
    <source>
        <dbReference type="EMBL" id="KKA16912.1"/>
    </source>
</evidence>
<dbReference type="PANTHER" id="PTHR45648">
    <property type="entry name" value="GDSL LIPASE/ACYLHYDROLASE FAMILY PROTEIN (AFU_ORTHOLOGUE AFUA_4G14700)"/>
    <property type="match status" value="1"/>
</dbReference>
<name>A0A0F4YF96_RASE3</name>
<evidence type="ECO:0000313" key="4">
    <source>
        <dbReference type="Proteomes" id="UP000053958"/>
    </source>
</evidence>
<keyword evidence="1" id="KW-0378">Hydrolase</keyword>
<reference evidence="3 4" key="1">
    <citation type="submission" date="2015-04" db="EMBL/GenBank/DDBJ databases">
        <authorList>
            <person name="Heijne W.H."/>
            <person name="Fedorova N.D."/>
            <person name="Nierman W.C."/>
            <person name="Vollebregt A.W."/>
            <person name="Zhao Z."/>
            <person name="Wu L."/>
            <person name="Kumar M."/>
            <person name="Stam H."/>
            <person name="van den Berg M.A."/>
            <person name="Pel H.J."/>
        </authorList>
    </citation>
    <scope>NUCLEOTIDE SEQUENCE [LARGE SCALE GENOMIC DNA]</scope>
    <source>
        <strain evidence="3 4">CBS 393.64</strain>
    </source>
</reference>
<dbReference type="InterPro" id="IPR051058">
    <property type="entry name" value="GDSL_Est/Lipase"/>
</dbReference>
<dbReference type="RefSeq" id="XP_013323524.1">
    <property type="nucleotide sequence ID" value="XM_013468070.1"/>
</dbReference>
<feature type="chain" id="PRO_5002481555" description="Cellulose-binding GDSL lipase/acylhydrolase" evidence="2">
    <location>
        <begin position="24"/>
        <end position="297"/>
    </location>
</feature>
<keyword evidence="2" id="KW-0732">Signal</keyword>
<dbReference type="GeneID" id="25321459"/>
<sequence length="297" mass="32838">MNSIMQSIYVLVSILSATRLTYAAPLEVRSDQTFFFTFGNSYTSTGFDPLLTQPSATNPMGNPPLGQGTSSGGINWVGYLTTVFNASLVLNYDLAVSGACINNSIVKAPVRDLVSQVESTFEPNYAEKPASTPWTAENAVFAFWIGINDIGHSYQTVDPDTTVPLLLDSYFDLVQQVYEKGARQFLFLTVPPTTKSPLIVSRGSTDAHAAYVSTYNLELTLRTEIFKETNSDVTVVLYDAWDFMTKVLDNPQDYGFQNATCIGEGCVWWNAYHPTSAFHKLMANDMAPKLKAFWSGW</sequence>
<evidence type="ECO:0008006" key="5">
    <source>
        <dbReference type="Google" id="ProtNLM"/>
    </source>
</evidence>
<dbReference type="InterPro" id="IPR001087">
    <property type="entry name" value="GDSL"/>
</dbReference>
<feature type="signal peptide" evidence="2">
    <location>
        <begin position="1"/>
        <end position="23"/>
    </location>
</feature>
<organism evidence="3 4">
    <name type="scientific">Rasamsonia emersonii (strain ATCC 16479 / CBS 393.64 / IMI 116815)</name>
    <dbReference type="NCBI Taxonomy" id="1408163"/>
    <lineage>
        <taxon>Eukaryota</taxon>
        <taxon>Fungi</taxon>
        <taxon>Dikarya</taxon>
        <taxon>Ascomycota</taxon>
        <taxon>Pezizomycotina</taxon>
        <taxon>Eurotiomycetes</taxon>
        <taxon>Eurotiomycetidae</taxon>
        <taxon>Eurotiales</taxon>
        <taxon>Trichocomaceae</taxon>
        <taxon>Rasamsonia</taxon>
    </lineage>
</organism>
<dbReference type="CDD" id="cd01846">
    <property type="entry name" value="fatty_acyltransferase_like"/>
    <property type="match status" value="1"/>
</dbReference>
<gene>
    <name evidence="3" type="ORF">T310_9526</name>
</gene>
<proteinExistence type="predicted"/>
<dbReference type="InterPro" id="IPR036514">
    <property type="entry name" value="SGNH_hydro_sf"/>
</dbReference>
<dbReference type="EMBL" id="LASV01000732">
    <property type="protein sequence ID" value="KKA16912.1"/>
    <property type="molecule type" value="Genomic_DNA"/>
</dbReference>
<dbReference type="OrthoDB" id="1600564at2759"/>